<organism evidence="2">
    <name type="scientific">Shearwaterpox virus</name>
    <dbReference type="NCBI Taxonomy" id="1974596"/>
    <lineage>
        <taxon>Viruses</taxon>
        <taxon>Varidnaviria</taxon>
        <taxon>Bamfordvirae</taxon>
        <taxon>Nucleocytoviricota</taxon>
        <taxon>Pokkesviricetes</taxon>
        <taxon>Chitovirales</taxon>
        <taxon>Poxviridae</taxon>
        <taxon>Chordopoxvirinae</taxon>
        <taxon>Avipoxvirus</taxon>
        <taxon>Avipoxvirus canarypox</taxon>
        <taxon>Canarypox virus</taxon>
    </lineage>
</organism>
<dbReference type="Pfam" id="PF00910">
    <property type="entry name" value="RNA_helicase"/>
    <property type="match status" value="1"/>
</dbReference>
<dbReference type="EMBL" id="KX857215">
    <property type="protein sequence ID" value="ARE67427.1"/>
    <property type="molecule type" value="Genomic_DNA"/>
</dbReference>
<protein>
    <submittedName>
        <fullName evidence="2">SWPV2-ORF188</fullName>
    </submittedName>
</protein>
<reference evidence="2" key="1">
    <citation type="journal article" date="2017" name="BMC Genomics">
        <title>Genomic characterization of two novel pathogenic avipoxviruses isolated from pacific shearwaters (Ardenna spp.).</title>
        <authorList>
            <person name="Sarker S."/>
            <person name="Das S."/>
            <person name="Lavers J.L."/>
            <person name="Hutton I."/>
            <person name="Helbig K."/>
            <person name="Imbery J."/>
            <person name="Upton C."/>
            <person name="Raidal S.R."/>
        </authorList>
    </citation>
    <scope>NUCLEOTIDE SEQUENCE [LARGE SCALE GENOMIC DNA]</scope>
    <source>
        <strain evidence="2">SWPV-2</strain>
    </source>
</reference>
<dbReference type="InterPro" id="IPR000605">
    <property type="entry name" value="Helicase_SF3_ssDNA/RNA_vir"/>
</dbReference>
<dbReference type="Proteomes" id="UP000319767">
    <property type="component" value="Segment"/>
</dbReference>
<sequence length="166" mass="19619">MFMSIQDSVSAMLCNMKRIMTIFNRNKKRNTKPYVIWIYGPHGSGKTPLAYKLTNNDKGNNVYEKEYCKLWDGYKQQRYCIIDDFHKYQIDFNYLVKLLDKYPVKVEVSKGFKQFNSSNIIITCVYHPSVLYKSLSKESINRLLVRLDKLILCRDYGQSIEIESIL</sequence>
<dbReference type="InterPro" id="IPR027417">
    <property type="entry name" value="P-loop_NTPase"/>
</dbReference>
<dbReference type="SUPFAM" id="SSF52540">
    <property type="entry name" value="P-loop containing nucleoside triphosphate hydrolases"/>
    <property type="match status" value="1"/>
</dbReference>
<accession>A0A1V0QGE6</accession>
<feature type="domain" description="Helicase superfamily 3 single-stranded DNA/RNA virus" evidence="1">
    <location>
        <begin position="36"/>
        <end position="123"/>
    </location>
</feature>
<dbReference type="Gene3D" id="3.40.50.300">
    <property type="entry name" value="P-loop containing nucleotide triphosphate hydrolases"/>
    <property type="match status" value="1"/>
</dbReference>
<evidence type="ECO:0000313" key="2">
    <source>
        <dbReference type="EMBL" id="ARE67427.1"/>
    </source>
</evidence>
<evidence type="ECO:0000259" key="1">
    <source>
        <dbReference type="Pfam" id="PF00910"/>
    </source>
</evidence>
<proteinExistence type="predicted"/>
<dbReference type="GO" id="GO:0003724">
    <property type="term" value="F:RNA helicase activity"/>
    <property type="evidence" value="ECO:0007669"/>
    <property type="project" value="InterPro"/>
</dbReference>
<dbReference type="GO" id="GO:0003723">
    <property type="term" value="F:RNA binding"/>
    <property type="evidence" value="ECO:0007669"/>
    <property type="project" value="InterPro"/>
</dbReference>
<gene>
    <name evidence="2" type="primary">SWPV2-188</name>
</gene>
<name>A0A1V0QGE6_CNPV</name>